<evidence type="ECO:0000256" key="2">
    <source>
        <dbReference type="ARBA" id="ARBA00022598"/>
    </source>
</evidence>
<accession>A0AAD5CAH7</accession>
<dbReference type="EMBL" id="JAMZMK010008969">
    <property type="protein sequence ID" value="KAI7737693.1"/>
    <property type="molecule type" value="Genomic_DNA"/>
</dbReference>
<dbReference type="PANTHER" id="PTHR31901">
    <property type="entry name" value="GH3 DOMAIN-CONTAINING PROTEIN"/>
    <property type="match status" value="1"/>
</dbReference>
<evidence type="ECO:0000259" key="6">
    <source>
        <dbReference type="Pfam" id="PF23572"/>
    </source>
</evidence>
<dbReference type="InterPro" id="IPR055378">
    <property type="entry name" value="GH3_C"/>
</dbReference>
<keyword evidence="4" id="KW-0812">Transmembrane</keyword>
<comment type="similarity">
    <text evidence="1">Belongs to the IAA-amido conjugating enzyme family.</text>
</comment>
<organism evidence="7 8">
    <name type="scientific">Ambrosia artemisiifolia</name>
    <name type="common">Common ragweed</name>
    <dbReference type="NCBI Taxonomy" id="4212"/>
    <lineage>
        <taxon>Eukaryota</taxon>
        <taxon>Viridiplantae</taxon>
        <taxon>Streptophyta</taxon>
        <taxon>Embryophyta</taxon>
        <taxon>Tracheophyta</taxon>
        <taxon>Spermatophyta</taxon>
        <taxon>Magnoliopsida</taxon>
        <taxon>eudicotyledons</taxon>
        <taxon>Gunneridae</taxon>
        <taxon>Pentapetalae</taxon>
        <taxon>asterids</taxon>
        <taxon>campanulids</taxon>
        <taxon>Asterales</taxon>
        <taxon>Asteraceae</taxon>
        <taxon>Asteroideae</taxon>
        <taxon>Heliantheae alliance</taxon>
        <taxon>Heliantheae</taxon>
        <taxon>Ambrosia</taxon>
    </lineage>
</organism>
<feature type="compositionally biased region" description="Basic residues" evidence="3">
    <location>
        <begin position="174"/>
        <end position="184"/>
    </location>
</feature>
<keyword evidence="2" id="KW-0436">Ligase</keyword>
<dbReference type="GO" id="GO:0010279">
    <property type="term" value="F:indole-3-acetic acid amido synthetase activity"/>
    <property type="evidence" value="ECO:0007669"/>
    <property type="project" value="TreeGrafter"/>
</dbReference>
<proteinExistence type="inferred from homology"/>
<feature type="region of interest" description="Disordered" evidence="3">
    <location>
        <begin position="157"/>
        <end position="251"/>
    </location>
</feature>
<feature type="domain" description="GH3 C-terminal" evidence="6">
    <location>
        <begin position="705"/>
        <end position="822"/>
    </location>
</feature>
<comment type="caution">
    <text evidence="7">The sequence shown here is derived from an EMBL/GenBank/DDBJ whole genome shotgun (WGS) entry which is preliminary data.</text>
</comment>
<evidence type="ECO:0000256" key="3">
    <source>
        <dbReference type="SAM" id="MobiDB-lite"/>
    </source>
</evidence>
<feature type="compositionally biased region" description="Low complexity" evidence="3">
    <location>
        <begin position="223"/>
        <end position="251"/>
    </location>
</feature>
<evidence type="ECO:0000259" key="5">
    <source>
        <dbReference type="Pfam" id="PF23571"/>
    </source>
</evidence>
<dbReference type="GO" id="GO:0005737">
    <property type="term" value="C:cytoplasm"/>
    <property type="evidence" value="ECO:0007669"/>
    <property type="project" value="TreeGrafter"/>
</dbReference>
<reference evidence="7" key="1">
    <citation type="submission" date="2022-06" db="EMBL/GenBank/DDBJ databases">
        <title>Uncovering the hologenomic basis of an extraordinary plant invasion.</title>
        <authorList>
            <person name="Bieker V.C."/>
            <person name="Martin M.D."/>
            <person name="Gilbert T."/>
            <person name="Hodgins K."/>
            <person name="Battlay P."/>
            <person name="Petersen B."/>
            <person name="Wilson J."/>
        </authorList>
    </citation>
    <scope>NUCLEOTIDE SEQUENCE</scope>
    <source>
        <strain evidence="7">AA19_3_7</strain>
        <tissue evidence="7">Leaf</tissue>
    </source>
</reference>
<feature type="domain" description="GH3 middle" evidence="5">
    <location>
        <begin position="618"/>
        <end position="689"/>
    </location>
</feature>
<evidence type="ECO:0000256" key="1">
    <source>
        <dbReference type="ARBA" id="ARBA00008068"/>
    </source>
</evidence>
<evidence type="ECO:0000313" key="8">
    <source>
        <dbReference type="Proteomes" id="UP001206925"/>
    </source>
</evidence>
<name>A0AAD5CAH7_AMBAR</name>
<evidence type="ECO:0008006" key="9">
    <source>
        <dbReference type="Google" id="ProtNLM"/>
    </source>
</evidence>
<dbReference type="InterPro" id="IPR055377">
    <property type="entry name" value="GH3_M"/>
</dbReference>
<dbReference type="Pfam" id="PF23571">
    <property type="entry name" value="GH3_M"/>
    <property type="match status" value="1"/>
</dbReference>
<keyword evidence="4" id="KW-1133">Transmembrane helix</keyword>
<dbReference type="Pfam" id="PF03321">
    <property type="entry name" value="GH3"/>
    <property type="match status" value="1"/>
</dbReference>
<dbReference type="Pfam" id="PF23572">
    <property type="entry name" value="GH3_C"/>
    <property type="match status" value="1"/>
</dbReference>
<sequence length="856" mass="94849">MEDFQDPHVRKTILDCLRDKRIVLSKSRKDKFTRKWFVEYLVSFLHKPDDASERRRLAGGGQGIIKAKTVSQGTFIVAVVVTAVVTLCVAGLLFYCYIRNFGLAGAPNDENPLFRLSTGKNSTSGDSKKSTGQSGNIEDQSNEQVDARVCVDSGSHVKASLDPSMHPPAGRVHSSLRHTLKPRAVRAESSLRPTRKMDISVRPSGGKTDSPVGGTESPPLQPPVNVASPVSSPATDAAPHSPATAPSTFSPVAATSTVSPIAAPNDGYTDTDHNLTEKNKKTLEFIEDVTSNPDDVQRRILTEILTQNATVEYLHRHGLSGHTDRESFKKLIPVVTYEDIHNDITRIANGDISPIFCSHPISEFLTSSGTSGGERKLMPTIDEDLGRRSSLYNLLMPVMSQFVPGLDKGKGMYFLFIKSEAKTPSGLLARPVLTSYYKSAHFKDRPYDPYTNYTSPNETILCPDSYQSMYSQMLCGLYFNKEVLRVGAVFASGFIRAIRFLEKHWGLLAHDIRTGSLNPVITDPLVRESVMRILKPDPNLADFIERECSRKSWQGIITRLWPNTIYVDVIVTGSMAQYIPTLDYYSNGLPLVCTMYASSECYFGVNLNPLCDPSEVAYTLIPTMAYFEFLPVHRTDGVACTDAKKGEKENQQLVDLADVKLGQEYELVVTTYAVVGFKNKAPQFSFICRKNVVLSIDADKTDELELHKAVEKAVNHLVPFSATLTEYTSHADTTTIPGHYVIFWEISENGSTPIPASVFEDCCLTIEESLNSVYRQGRASDNSIGALEIKIVENGTFDKLMDYAISSGASINQYKTPRCVNYKPILELLNARVVSSYFSPKCPKWFPGHKQWNNVS</sequence>
<feature type="region of interest" description="Disordered" evidence="3">
    <location>
        <begin position="115"/>
        <end position="145"/>
    </location>
</feature>
<evidence type="ECO:0000256" key="4">
    <source>
        <dbReference type="SAM" id="Phobius"/>
    </source>
</evidence>
<dbReference type="InterPro" id="IPR004993">
    <property type="entry name" value="GH3"/>
</dbReference>
<dbReference type="PANTHER" id="PTHR31901:SF67">
    <property type="entry name" value="GH3 FAMILY PROTEIN"/>
    <property type="match status" value="1"/>
</dbReference>
<keyword evidence="4" id="KW-0472">Membrane</keyword>
<keyword evidence="8" id="KW-1185">Reference proteome</keyword>
<dbReference type="Proteomes" id="UP001206925">
    <property type="component" value="Unassembled WGS sequence"/>
</dbReference>
<gene>
    <name evidence="7" type="ORF">M8C21_011865</name>
</gene>
<protein>
    <recommendedName>
        <fullName evidence="9">Indole-3-acetic acid-amido synthetase GH3.6</fullName>
    </recommendedName>
</protein>
<feature type="transmembrane region" description="Helical" evidence="4">
    <location>
        <begin position="75"/>
        <end position="95"/>
    </location>
</feature>
<dbReference type="AlphaFoldDB" id="A0AAD5CAH7"/>
<evidence type="ECO:0000313" key="7">
    <source>
        <dbReference type="EMBL" id="KAI7737693.1"/>
    </source>
</evidence>
<feature type="compositionally biased region" description="Polar residues" evidence="3">
    <location>
        <begin position="118"/>
        <end position="144"/>
    </location>
</feature>